<dbReference type="AlphaFoldDB" id="A0AA88VQ33"/>
<evidence type="ECO:0000313" key="8">
    <source>
        <dbReference type="EMBL" id="KAK3011978.1"/>
    </source>
</evidence>
<dbReference type="PANTHER" id="PTHR31448">
    <property type="entry name" value="MYOSIN-BINDING PROTEIN 2"/>
    <property type="match status" value="1"/>
</dbReference>
<feature type="domain" description="GTD-binding" evidence="7">
    <location>
        <begin position="421"/>
        <end position="519"/>
    </location>
</feature>
<dbReference type="GO" id="GO:0080115">
    <property type="term" value="F:myosin XI tail binding"/>
    <property type="evidence" value="ECO:0007669"/>
    <property type="project" value="UniProtKB-ARBA"/>
</dbReference>
<evidence type="ECO:0000313" key="9">
    <source>
        <dbReference type="Proteomes" id="UP001188597"/>
    </source>
</evidence>
<comment type="subcellular location">
    <subcellularLocation>
        <location evidence="1">Membrane</location>
        <topology evidence="1">Single-pass membrane protein</topology>
    </subcellularLocation>
</comment>
<evidence type="ECO:0000256" key="3">
    <source>
        <dbReference type="ARBA" id="ARBA00022989"/>
    </source>
</evidence>
<keyword evidence="9" id="KW-1185">Reference proteome</keyword>
<dbReference type="Proteomes" id="UP001188597">
    <property type="component" value="Unassembled WGS sequence"/>
</dbReference>
<evidence type="ECO:0000256" key="2">
    <source>
        <dbReference type="ARBA" id="ARBA00022692"/>
    </source>
</evidence>
<evidence type="ECO:0000256" key="5">
    <source>
        <dbReference type="SAM" id="Coils"/>
    </source>
</evidence>
<dbReference type="GO" id="GO:0016020">
    <property type="term" value="C:membrane"/>
    <property type="evidence" value="ECO:0007669"/>
    <property type="project" value="UniProtKB-SubCell"/>
</dbReference>
<comment type="caution">
    <text evidence="8">The sequence shown here is derived from an EMBL/GenBank/DDBJ whole genome shotgun (WGS) entry which is preliminary data.</text>
</comment>
<feature type="region of interest" description="Disordered" evidence="6">
    <location>
        <begin position="625"/>
        <end position="680"/>
    </location>
</feature>
<keyword evidence="3" id="KW-1133">Transmembrane helix</keyword>
<keyword evidence="5" id="KW-0175">Coiled coil</keyword>
<keyword evidence="2" id="KW-0812">Transmembrane</keyword>
<protein>
    <recommendedName>
        <fullName evidence="7">GTD-binding domain-containing protein</fullName>
    </recommendedName>
</protein>
<sequence>MGAVPDVELDHETVHEDHNLSSSSRKFCSCCNDHWTSRGYAKKLLQTTSIGYDAAELDAPLSVSIEHDIRYMKKTADESSVSLRASHLGKNRLDHLSHVEYRKVKVTSDTDSEVPFSDDESANTLIREVEDPDNETANVLIHNEDPKGDLDVGSAQLEPCMITFADYKAAETCNHSASVPEPSVLEPEVKLEILNPQGSLASGAAGGHGLEELDWKQVEHKADIAAPSDLLSFSEVPPSSDVMATPAEVSVETCKRYRNGISAPRIGEVETSAATENRGISGAEHEPIMITETRLEVNPSIADTGSLMPNYLDLSDAYKLAISSKGRQLSGKFSEQRSLKESARVSEDLKLLLSQISAARGIELSLNDMSPRVSGNSDEWRISDTSTSSGMQLLQKRISLERNESSLSLDGSTVSEIEGETVVERLKRQVEHDRKLMGALYKELEEERNASAVATNQAMAMITRLQEEKAALHMEALQCLRLMEEQAEYDDEALQKSNDLLTDKEKEIQNLEAQLELYRKKFVDASTVENVIEPSCDLDAIDMRVEHSDTSCAENNPSSTCASGRGEQNMGYKSDVTSMLFEDTNFSNAQLPLLEFEDERLYILTSLKKLEEKLHILSNYGVHLDRSNGENSAEEGRIGNTKPNFRGEFQDNIGTEEDDLQKDVKSKGSPHAQEGYVSSSRQRASAVCSETDLVALRKEFSDLSGRLESLEADRRFLEHSINSLRNGNDGLKFIQEIAGHLRELHRIGSNWRSPTIVHEANKDSEMAKAWVQTNWSAQLTGPDHPGLAGWALPFTTPIFVLDAFVRASIILNTFKLDNLIPNTSIL</sequence>
<dbReference type="PANTHER" id="PTHR31448:SF32">
    <property type="entry name" value="MYOSIN-BINDING PROTEIN 1"/>
    <property type="match status" value="1"/>
</dbReference>
<feature type="coiled-coil region" evidence="5">
    <location>
        <begin position="693"/>
        <end position="727"/>
    </location>
</feature>
<evidence type="ECO:0000256" key="6">
    <source>
        <dbReference type="SAM" id="MobiDB-lite"/>
    </source>
</evidence>
<dbReference type="InterPro" id="IPR039306">
    <property type="entry name" value="MYOB"/>
</dbReference>
<keyword evidence="4" id="KW-0472">Membrane</keyword>
<reference evidence="8" key="1">
    <citation type="submission" date="2022-12" db="EMBL/GenBank/DDBJ databases">
        <title>Draft genome assemblies for two species of Escallonia (Escalloniales).</title>
        <authorList>
            <person name="Chanderbali A."/>
            <person name="Dervinis C."/>
            <person name="Anghel I."/>
            <person name="Soltis D."/>
            <person name="Soltis P."/>
            <person name="Zapata F."/>
        </authorList>
    </citation>
    <scope>NUCLEOTIDE SEQUENCE</scope>
    <source>
        <strain evidence="8">UCBG64.0493</strain>
        <tissue evidence="8">Leaf</tissue>
    </source>
</reference>
<gene>
    <name evidence="8" type="ORF">RJ639_011182</name>
</gene>
<feature type="coiled-coil region" evidence="5">
    <location>
        <begin position="494"/>
        <end position="528"/>
    </location>
</feature>
<dbReference type="InterPro" id="IPR007656">
    <property type="entry name" value="GTD-bd"/>
</dbReference>
<dbReference type="PROSITE" id="PS51775">
    <property type="entry name" value="GTD_BINDING"/>
    <property type="match status" value="1"/>
</dbReference>
<evidence type="ECO:0000259" key="7">
    <source>
        <dbReference type="PROSITE" id="PS51775"/>
    </source>
</evidence>
<evidence type="ECO:0000256" key="4">
    <source>
        <dbReference type="ARBA" id="ARBA00023136"/>
    </source>
</evidence>
<dbReference type="EMBL" id="JAVXUP010001409">
    <property type="protein sequence ID" value="KAK3011978.1"/>
    <property type="molecule type" value="Genomic_DNA"/>
</dbReference>
<name>A0AA88VQ33_9ASTE</name>
<dbReference type="Pfam" id="PF04576">
    <property type="entry name" value="Zein-binding"/>
    <property type="match status" value="1"/>
</dbReference>
<evidence type="ECO:0000256" key="1">
    <source>
        <dbReference type="ARBA" id="ARBA00004167"/>
    </source>
</evidence>
<proteinExistence type="predicted"/>
<accession>A0AA88VQ33</accession>
<organism evidence="8 9">
    <name type="scientific">Escallonia herrerae</name>
    <dbReference type="NCBI Taxonomy" id="1293975"/>
    <lineage>
        <taxon>Eukaryota</taxon>
        <taxon>Viridiplantae</taxon>
        <taxon>Streptophyta</taxon>
        <taxon>Embryophyta</taxon>
        <taxon>Tracheophyta</taxon>
        <taxon>Spermatophyta</taxon>
        <taxon>Magnoliopsida</taxon>
        <taxon>eudicotyledons</taxon>
        <taxon>Gunneridae</taxon>
        <taxon>Pentapetalae</taxon>
        <taxon>asterids</taxon>
        <taxon>campanulids</taxon>
        <taxon>Escalloniales</taxon>
        <taxon>Escalloniaceae</taxon>
        <taxon>Escallonia</taxon>
    </lineage>
</organism>